<sequence length="135" mass="13664">MSIVQSIRPMPVLLEKDVSLAATSGTTVGISVPAGVTVLAAGFQNYVVVADVTTYTLDVTDGTTVFANDLNFDNTAANSNKGGVTPGFIAAADTIDVVTTISGSPGVITGRVWAVVIDCGAGTRSSATVDRDQLA</sequence>
<reference evidence="2" key="1">
    <citation type="submission" date="2020-05" db="EMBL/GenBank/DDBJ databases">
        <authorList>
            <person name="Chiriac C."/>
            <person name="Salcher M."/>
            <person name="Ghai R."/>
            <person name="Kavagutti S V."/>
        </authorList>
    </citation>
    <scope>NUCLEOTIDE SEQUENCE</scope>
</reference>
<dbReference type="EMBL" id="LR797016">
    <property type="protein sequence ID" value="CAB4181718.1"/>
    <property type="molecule type" value="Genomic_DNA"/>
</dbReference>
<name>A0A6J5QL71_9CAUD</name>
<dbReference type="EMBL" id="LR796635">
    <property type="protein sequence ID" value="CAB4156456.1"/>
    <property type="molecule type" value="Genomic_DNA"/>
</dbReference>
<evidence type="ECO:0000313" key="2">
    <source>
        <dbReference type="EMBL" id="CAB4181718.1"/>
    </source>
</evidence>
<protein>
    <submittedName>
        <fullName evidence="2">Uncharacterized protein</fullName>
    </submittedName>
</protein>
<accession>A0A6J5QL71</accession>
<evidence type="ECO:0000313" key="1">
    <source>
        <dbReference type="EMBL" id="CAB4156456.1"/>
    </source>
</evidence>
<gene>
    <name evidence="2" type="ORF">UFOVP1067_63</name>
    <name evidence="1" type="ORF">UFOVP662_63</name>
</gene>
<proteinExistence type="predicted"/>
<organism evidence="2">
    <name type="scientific">uncultured Caudovirales phage</name>
    <dbReference type="NCBI Taxonomy" id="2100421"/>
    <lineage>
        <taxon>Viruses</taxon>
        <taxon>Duplodnaviria</taxon>
        <taxon>Heunggongvirae</taxon>
        <taxon>Uroviricota</taxon>
        <taxon>Caudoviricetes</taxon>
        <taxon>Peduoviridae</taxon>
        <taxon>Maltschvirus</taxon>
        <taxon>Maltschvirus maltsch</taxon>
    </lineage>
</organism>